<accession>A0A5P1E6A9</accession>
<proteinExistence type="predicted"/>
<keyword evidence="1" id="KW-0472">Membrane</keyword>
<keyword evidence="1" id="KW-1133">Transmembrane helix</keyword>
<evidence type="ECO:0000256" key="1">
    <source>
        <dbReference type="SAM" id="Phobius"/>
    </source>
</evidence>
<feature type="non-terminal residue" evidence="2">
    <location>
        <position position="159"/>
    </location>
</feature>
<dbReference type="AlphaFoldDB" id="A0A5P1E6A9"/>
<keyword evidence="1" id="KW-0812">Transmembrane</keyword>
<sequence length="159" mass="16737">MSNPLPHSSAAAAFAASATKSSLKNNVRCVSAAAFSPFETLRLRRIQHRGVEAVKACKSGFTPSSGEDKVLDGILECLEVETNTNSPGTSFFAKIAIALGIAATVILISIFAKWSPSGSSHSLPLFFDSSSQSVPVTSPVGFNLKIFGYNIIIPEYTPG</sequence>
<feature type="transmembrane region" description="Helical" evidence="1">
    <location>
        <begin position="91"/>
        <end position="112"/>
    </location>
</feature>
<protein>
    <submittedName>
        <fullName evidence="2">Uncharacterized protein</fullName>
    </submittedName>
</protein>
<dbReference type="Proteomes" id="UP000243459">
    <property type="component" value="Chromosome 9"/>
</dbReference>
<gene>
    <name evidence="2" type="ORF">A4U43_C09F9060</name>
</gene>
<keyword evidence="3" id="KW-1185">Reference proteome</keyword>
<organism evidence="2 3">
    <name type="scientific">Asparagus officinalis</name>
    <name type="common">Garden asparagus</name>
    <dbReference type="NCBI Taxonomy" id="4686"/>
    <lineage>
        <taxon>Eukaryota</taxon>
        <taxon>Viridiplantae</taxon>
        <taxon>Streptophyta</taxon>
        <taxon>Embryophyta</taxon>
        <taxon>Tracheophyta</taxon>
        <taxon>Spermatophyta</taxon>
        <taxon>Magnoliopsida</taxon>
        <taxon>Liliopsida</taxon>
        <taxon>Asparagales</taxon>
        <taxon>Asparagaceae</taxon>
        <taxon>Asparagoideae</taxon>
        <taxon>Asparagus</taxon>
    </lineage>
</organism>
<evidence type="ECO:0000313" key="3">
    <source>
        <dbReference type="Proteomes" id="UP000243459"/>
    </source>
</evidence>
<dbReference type="EMBL" id="CM007389">
    <property type="protein sequence ID" value="ONK58174.1"/>
    <property type="molecule type" value="Genomic_DNA"/>
</dbReference>
<reference evidence="3" key="1">
    <citation type="journal article" date="2017" name="Nat. Commun.">
        <title>The asparagus genome sheds light on the origin and evolution of a young Y chromosome.</title>
        <authorList>
            <person name="Harkess A."/>
            <person name="Zhou J."/>
            <person name="Xu C."/>
            <person name="Bowers J.E."/>
            <person name="Van der Hulst R."/>
            <person name="Ayyampalayam S."/>
            <person name="Mercati F."/>
            <person name="Riccardi P."/>
            <person name="McKain M.R."/>
            <person name="Kakrana A."/>
            <person name="Tang H."/>
            <person name="Ray J."/>
            <person name="Groenendijk J."/>
            <person name="Arikit S."/>
            <person name="Mathioni S.M."/>
            <person name="Nakano M."/>
            <person name="Shan H."/>
            <person name="Telgmann-Rauber A."/>
            <person name="Kanno A."/>
            <person name="Yue Z."/>
            <person name="Chen H."/>
            <person name="Li W."/>
            <person name="Chen Y."/>
            <person name="Xu X."/>
            <person name="Zhang Y."/>
            <person name="Luo S."/>
            <person name="Chen H."/>
            <person name="Gao J."/>
            <person name="Mao Z."/>
            <person name="Pires J.C."/>
            <person name="Luo M."/>
            <person name="Kudrna D."/>
            <person name="Wing R.A."/>
            <person name="Meyers B.C."/>
            <person name="Yi K."/>
            <person name="Kong H."/>
            <person name="Lavrijsen P."/>
            <person name="Sunseri F."/>
            <person name="Falavigna A."/>
            <person name="Ye Y."/>
            <person name="Leebens-Mack J.H."/>
            <person name="Chen G."/>
        </authorList>
    </citation>
    <scope>NUCLEOTIDE SEQUENCE [LARGE SCALE GENOMIC DNA]</scope>
    <source>
        <strain evidence="3">cv. DH0086</strain>
    </source>
</reference>
<evidence type="ECO:0000313" key="2">
    <source>
        <dbReference type="EMBL" id="ONK58174.1"/>
    </source>
</evidence>
<name>A0A5P1E6A9_ASPOF</name>